<organism evidence="1 2">
    <name type="scientific">Camellia lanceoleosa</name>
    <dbReference type="NCBI Taxonomy" id="1840588"/>
    <lineage>
        <taxon>Eukaryota</taxon>
        <taxon>Viridiplantae</taxon>
        <taxon>Streptophyta</taxon>
        <taxon>Embryophyta</taxon>
        <taxon>Tracheophyta</taxon>
        <taxon>Spermatophyta</taxon>
        <taxon>Magnoliopsida</taxon>
        <taxon>eudicotyledons</taxon>
        <taxon>Gunneridae</taxon>
        <taxon>Pentapetalae</taxon>
        <taxon>asterids</taxon>
        <taxon>Ericales</taxon>
        <taxon>Theaceae</taxon>
        <taxon>Camellia</taxon>
    </lineage>
</organism>
<accession>A0ACC0FHU6</accession>
<protein>
    <submittedName>
        <fullName evidence="1">Uncharacterized protein</fullName>
    </submittedName>
</protein>
<gene>
    <name evidence="1" type="ORF">LOK49_LG14G00239</name>
</gene>
<dbReference type="EMBL" id="CM045772">
    <property type="protein sequence ID" value="KAI7986976.1"/>
    <property type="molecule type" value="Genomic_DNA"/>
</dbReference>
<name>A0ACC0FHU6_9ERIC</name>
<evidence type="ECO:0000313" key="1">
    <source>
        <dbReference type="EMBL" id="KAI7986976.1"/>
    </source>
</evidence>
<comment type="caution">
    <text evidence="1">The sequence shown here is derived from an EMBL/GenBank/DDBJ whole genome shotgun (WGS) entry which is preliminary data.</text>
</comment>
<sequence>MSPYTLAILSLLIGAIWWSFLHHLYRRKNSQKILPPGPWALPIIGNLHMIGTLPHRALEALSKKYGPIMLVQLGNIPAIIVSSPRAAELFLKTHDTVFASRPNIQTAKYLTYGNKGMAFTTYGSYWRNVRKLCTLKLLSVGKIDGYGVMRREEMEALVQRLKVAAVVREVVDLSEKVGGVIEDMTCKMVFGRSSDERFDLKAVIQKSLVLLGAFNISDFVPILAPFDLQGLTRSIKETSKAIDTILEIIITEHEQDPSRFHQTHDKKDFIDVMLSLMNNKSSKTELSYSIDRNNIKAIAIDMIFGAIDTSSTAIENGNYTSLEKNIQVRMGQGKVDNRQVQVPPYGVSRHKICGGLDHIGYICSKFVMDDPR</sequence>
<keyword evidence="2" id="KW-1185">Reference proteome</keyword>
<reference evidence="1 2" key="1">
    <citation type="journal article" date="2022" name="Plant J.">
        <title>Chromosome-level genome of Camellia lanceoleosa provides a valuable resource for understanding genome evolution and self-incompatibility.</title>
        <authorList>
            <person name="Gong W."/>
            <person name="Xiao S."/>
            <person name="Wang L."/>
            <person name="Liao Z."/>
            <person name="Chang Y."/>
            <person name="Mo W."/>
            <person name="Hu G."/>
            <person name="Li W."/>
            <person name="Zhao G."/>
            <person name="Zhu H."/>
            <person name="Hu X."/>
            <person name="Ji K."/>
            <person name="Xiang X."/>
            <person name="Song Q."/>
            <person name="Yuan D."/>
            <person name="Jin S."/>
            <person name="Zhang L."/>
        </authorList>
    </citation>
    <scope>NUCLEOTIDE SEQUENCE [LARGE SCALE GENOMIC DNA]</scope>
    <source>
        <strain evidence="1">SQ_2022a</strain>
    </source>
</reference>
<evidence type="ECO:0000313" key="2">
    <source>
        <dbReference type="Proteomes" id="UP001060215"/>
    </source>
</evidence>
<dbReference type="Proteomes" id="UP001060215">
    <property type="component" value="Chromosome 15"/>
</dbReference>
<proteinExistence type="predicted"/>